<dbReference type="RefSeq" id="YP_784236.1">
    <property type="nucleotide sequence ID" value="NC_008030.1"/>
</dbReference>
<dbReference type="Pfam" id="PF04596">
    <property type="entry name" value="Pox_F15"/>
    <property type="match status" value="1"/>
</dbReference>
<sequence length="215" mass="23958">MDVSTLEDIERLSPFNKSGYKRVSADCLCGNSCFVKLAEIKQMPRHAVTLRGANQECVHRNGLKFSLYEILYSAFYYNRSYYQYVRPAFVLGAARAAVRSGQRARAVHYPTGSYDLKLDLIFPTLQRRLHVIVGLRVKDYWRPVFVLESAAGDENADPNARDASPPVVASPETNTLVPLSQAPTTKKIVGRSSLRSRASTVGASPPARRRHESSP</sequence>
<dbReference type="InterPro" id="IPR007675">
    <property type="entry name" value="Poxvirus_F15"/>
</dbReference>
<dbReference type="GeneID" id="4363435"/>
<feature type="compositionally biased region" description="Polar residues" evidence="1">
    <location>
        <begin position="171"/>
        <end position="184"/>
    </location>
</feature>
<protein>
    <submittedName>
        <fullName evidence="2">Uncharacterized protein</fullName>
    </submittedName>
</protein>
<name>Q070K5_CPRVZ</name>
<evidence type="ECO:0000313" key="3">
    <source>
        <dbReference type="Proteomes" id="UP000011300"/>
    </source>
</evidence>
<organismHost>
    <name type="scientific">Crocodylus porosus</name>
    <name type="common">Saltwater crocodile</name>
    <name type="synonym">Estuarine crocodile</name>
    <dbReference type="NCBI Taxonomy" id="8502"/>
</organismHost>
<accession>Q070K5</accession>
<proteinExistence type="predicted"/>
<evidence type="ECO:0000256" key="1">
    <source>
        <dbReference type="SAM" id="MobiDB-lite"/>
    </source>
</evidence>
<feature type="region of interest" description="Disordered" evidence="1">
    <location>
        <begin position="154"/>
        <end position="215"/>
    </location>
</feature>
<reference evidence="2 3" key="1">
    <citation type="journal article" date="2006" name="J. Virol.">
        <title>Genome of crocodilepox virus.</title>
        <authorList>
            <person name="Afonso C.L."/>
            <person name="Tulman E.R."/>
            <person name="Delhon G."/>
            <person name="Lu Z."/>
            <person name="Viljoen G.J."/>
            <person name="Wallace D.B."/>
            <person name="Kutish G.F."/>
            <person name="Rock D.L."/>
        </authorList>
    </citation>
    <scope>NUCLEOTIDE SEQUENCE [LARGE SCALE GENOMIC DNA]</scope>
    <source>
        <strain evidence="3">Isolate Crocodylus niloticus/Zimbabwe/Ume/2001</strain>
    </source>
</reference>
<organismHost>
    <name type="scientific">Crocodylus johnstoni</name>
    <name type="common">Australian freshwater crocodile</name>
    <dbReference type="NCBI Taxonomy" id="184234"/>
</organismHost>
<dbReference type="KEGG" id="vg:4363435"/>
<gene>
    <name evidence="2" type="ORF">CRV046</name>
</gene>
<keyword evidence="3" id="KW-1185">Reference proteome</keyword>
<organismHost>
    <name type="scientific">Crocodylus niloticus</name>
    <name type="common">Nile crocodile</name>
    <name type="synonym">African crocodile</name>
    <dbReference type="NCBI Taxonomy" id="8501"/>
</organismHost>
<dbReference type="EMBL" id="DQ356948">
    <property type="protein sequence ID" value="ABJ08937.1"/>
    <property type="molecule type" value="Genomic_DNA"/>
</dbReference>
<feature type="compositionally biased region" description="Polar residues" evidence="1">
    <location>
        <begin position="193"/>
        <end position="202"/>
    </location>
</feature>
<dbReference type="Proteomes" id="UP000011300">
    <property type="component" value="Segment"/>
</dbReference>
<organism evidence="2 3">
    <name type="scientific">Nile crocodilepox virus (isolate Crocodylus niloticus/Zimbabwe/Ume/2001)</name>
    <name type="common">CRV</name>
    <dbReference type="NCBI Taxonomy" id="1289473"/>
    <lineage>
        <taxon>Viruses</taxon>
        <taxon>Varidnaviria</taxon>
        <taxon>Bamfordvirae</taxon>
        <taxon>Nucleocytoviricota</taxon>
        <taxon>Pokkesviricetes</taxon>
        <taxon>Chitovirales</taxon>
        <taxon>Poxviridae</taxon>
        <taxon>Chordopoxvirinae</taxon>
        <taxon>Crocodylidpoxvirus</taxon>
        <taxon>Crocodylidpoxvirus nilecrocodilepox</taxon>
        <taxon>Nile crocodilepox virus</taxon>
    </lineage>
</organism>
<evidence type="ECO:0000313" key="2">
    <source>
        <dbReference type="EMBL" id="ABJ08937.1"/>
    </source>
</evidence>